<dbReference type="AlphaFoldDB" id="F8MGE2"/>
<keyword evidence="3" id="KW-1185">Reference proteome</keyword>
<proteinExistence type="predicted"/>
<name>F8MGE2_NEUT8</name>
<evidence type="ECO:0000313" key="2">
    <source>
        <dbReference type="EMBL" id="EGO58617.1"/>
    </source>
</evidence>
<reference evidence="3" key="1">
    <citation type="journal article" date="2011" name="Genetics">
        <title>Massive changes in genome architecture accompany the transition to self-fertility in the filamentous fungus Neurospora tetrasperma.</title>
        <authorList>
            <person name="Ellison C.E."/>
            <person name="Stajich J.E."/>
            <person name="Jacobson D.J."/>
            <person name="Natvig D.O."/>
            <person name="Lapidus A."/>
            <person name="Foster B."/>
            <person name="Aerts A."/>
            <person name="Riley R."/>
            <person name="Lindquist E.A."/>
            <person name="Grigoriev I.V."/>
            <person name="Taylor J.W."/>
        </authorList>
    </citation>
    <scope>NUCLEOTIDE SEQUENCE [LARGE SCALE GENOMIC DNA]</scope>
    <source>
        <strain evidence="3">FGSC 2508 / P0657</strain>
    </source>
</reference>
<feature type="region of interest" description="Disordered" evidence="1">
    <location>
        <begin position="1"/>
        <end position="42"/>
    </location>
</feature>
<dbReference type="HOGENOM" id="CLU_1635869_0_0_1"/>
<feature type="region of interest" description="Disordered" evidence="1">
    <location>
        <begin position="67"/>
        <end position="93"/>
    </location>
</feature>
<gene>
    <name evidence="2" type="ORF">NEUTE1DRAFT_135718</name>
</gene>
<dbReference type="Proteomes" id="UP000008065">
    <property type="component" value="Unassembled WGS sequence"/>
</dbReference>
<feature type="compositionally biased region" description="Polar residues" evidence="1">
    <location>
        <begin position="18"/>
        <end position="34"/>
    </location>
</feature>
<dbReference type="EMBL" id="GL891303">
    <property type="protein sequence ID" value="EGO58617.1"/>
    <property type="molecule type" value="Genomic_DNA"/>
</dbReference>
<dbReference type="RefSeq" id="XP_009848960.1">
    <property type="nucleotide sequence ID" value="XM_009850658.1"/>
</dbReference>
<organism evidence="2 3">
    <name type="scientific">Neurospora tetrasperma (strain FGSC 2508 / ATCC MYA-4615 / P0657)</name>
    <dbReference type="NCBI Taxonomy" id="510951"/>
    <lineage>
        <taxon>Eukaryota</taxon>
        <taxon>Fungi</taxon>
        <taxon>Dikarya</taxon>
        <taxon>Ascomycota</taxon>
        <taxon>Pezizomycotina</taxon>
        <taxon>Sordariomycetes</taxon>
        <taxon>Sordariomycetidae</taxon>
        <taxon>Sordariales</taxon>
        <taxon>Sordariaceae</taxon>
        <taxon>Neurospora</taxon>
    </lineage>
</organism>
<dbReference type="GeneID" id="20825905"/>
<dbReference type="VEuPathDB" id="FungiDB:NEUTE1DRAFT_135718"/>
<sequence length="162" mass="17357">MAMANVERLSYGVPNPCPNQAATGQQASGNQLQRNRQELDSDAYERSQVNDDFAYLEAGLFEQSSFGHPGASSFNNAARTEVLSQHSDSEQLEHMSRGNLDIDVPSLDDQAFDGLTGANMAHASSDGLFDNATVQQGHPAAGAGQIIRPHIGVAPVSRVRVY</sequence>
<feature type="compositionally biased region" description="Polar residues" evidence="1">
    <location>
        <begin position="67"/>
        <end position="86"/>
    </location>
</feature>
<protein>
    <submittedName>
        <fullName evidence="2">Uncharacterized protein</fullName>
    </submittedName>
</protein>
<dbReference type="KEGG" id="nte:NEUTE1DRAFT135718"/>
<evidence type="ECO:0000256" key="1">
    <source>
        <dbReference type="SAM" id="MobiDB-lite"/>
    </source>
</evidence>
<evidence type="ECO:0000313" key="3">
    <source>
        <dbReference type="Proteomes" id="UP000008065"/>
    </source>
</evidence>
<accession>F8MGE2</accession>